<evidence type="ECO:0000256" key="1">
    <source>
        <dbReference type="ARBA" id="ARBA00001913"/>
    </source>
</evidence>
<feature type="region of interest" description="Disordered" evidence="9">
    <location>
        <begin position="680"/>
        <end position="711"/>
    </location>
</feature>
<dbReference type="InterPro" id="IPR014284">
    <property type="entry name" value="RNA_pol_sigma-70_dom"/>
</dbReference>
<dbReference type="SUPFAM" id="SSF51126">
    <property type="entry name" value="Pectin lyase-like"/>
    <property type="match status" value="1"/>
</dbReference>
<dbReference type="Pfam" id="PF22842">
    <property type="entry name" value="Pel9A-like_beta_helix"/>
    <property type="match status" value="1"/>
</dbReference>
<dbReference type="RefSeq" id="WP_246655480.1">
    <property type="nucleotide sequence ID" value="NZ_CP061913.1"/>
</dbReference>
<dbReference type="NCBIfam" id="TIGR02937">
    <property type="entry name" value="sigma70-ECF"/>
    <property type="match status" value="1"/>
</dbReference>
<feature type="compositionally biased region" description="Low complexity" evidence="9">
    <location>
        <begin position="316"/>
        <end position="328"/>
    </location>
</feature>
<sequence length="711" mass="74917">MTQGETVPVRDTTSLVPAAQGGDEQALDALISAHLPLVYNIIGRALHRHADVDDLVQETMIQVVRGLPGLREPDRFRSWVVAIAYRQIQMHRRGATRRHPPAREVPEELADPGGDFEERSLTGLMLTGQRKELAEATRWLDDADRHLLALWWQEATGELTRAELAAAMGLKPAHAAVRVQRMRAQLDGARGLVRALHATPRCPDLAELLKAWGGGTDALWRKRITRHVRGCRRCSGLSADLLAPEKLLPGIAALPLPLFAFKGLKVGAATTGVLGSLQHFVQTKAAAIAAVAMVAGGGIAVAVYETPLAGEDRPADVAAPPATGGAVAPEPPGAPSATPGGPAGPSSTAGLIRAEYFVAPDGSDGDDGSIEHPFATIGKAATLVRPGQTITLRGGTYRPAAPIVLDTSGDETHRITLSAYGDERPVIDASRIPAGKWAITQHGSYWTVQGLEVKNSRSHAYVCVSCQGSVFQRLSMHDNVESGLTLRGENTTGNQVLDSDFYANHDPDDQGSSGIGMAIKFGSGRGNVVRGCRAFDNADDGFDFGDFATPIDIEHNWAFGNGVNRWNVAGWKSNGNGFTFGGGSPPAAASHSVRHNAAWGNIHNGFADGGNPAELRLSNNTAFRNGATGFGLPTTPATLRANVAIGNDNSVSLSAAVHTSRNTWDEGTWDATMFRSTDAAAAEGPRSADGTLPATNFLSTGNGMGASMSES</sequence>
<evidence type="ECO:0000259" key="10">
    <source>
        <dbReference type="Pfam" id="PF04542"/>
    </source>
</evidence>
<evidence type="ECO:0000256" key="8">
    <source>
        <dbReference type="ARBA" id="ARBA00038263"/>
    </source>
</evidence>
<dbReference type="InterPro" id="IPR052052">
    <property type="entry name" value="Polysaccharide_Lyase_9"/>
</dbReference>
<organism evidence="12 13">
    <name type="scientific">Dactylosporangium vinaceum</name>
    <dbReference type="NCBI Taxonomy" id="53362"/>
    <lineage>
        <taxon>Bacteria</taxon>
        <taxon>Bacillati</taxon>
        <taxon>Actinomycetota</taxon>
        <taxon>Actinomycetes</taxon>
        <taxon>Micromonosporales</taxon>
        <taxon>Micromonosporaceae</taxon>
        <taxon>Dactylosporangium</taxon>
    </lineage>
</organism>
<keyword evidence="3" id="KW-0964">Secreted</keyword>
<comment type="cofactor">
    <cofactor evidence="1">
        <name>Ca(2+)</name>
        <dbReference type="ChEBI" id="CHEBI:29108"/>
    </cofactor>
</comment>
<dbReference type="InterPro" id="IPR007627">
    <property type="entry name" value="RNA_pol_sigma70_r2"/>
</dbReference>
<dbReference type="EMBL" id="JBHMCA010000043">
    <property type="protein sequence ID" value="MFB9445676.1"/>
    <property type="molecule type" value="Genomic_DNA"/>
</dbReference>
<dbReference type="Pfam" id="PF04542">
    <property type="entry name" value="Sigma70_r2"/>
    <property type="match status" value="1"/>
</dbReference>
<gene>
    <name evidence="12" type="ORF">ACFFTR_21565</name>
</gene>
<feature type="compositionally biased region" description="Low complexity" evidence="9">
    <location>
        <begin position="335"/>
        <end position="346"/>
    </location>
</feature>
<evidence type="ECO:0000313" key="12">
    <source>
        <dbReference type="EMBL" id="MFB9445676.1"/>
    </source>
</evidence>
<evidence type="ECO:0000256" key="7">
    <source>
        <dbReference type="ARBA" id="ARBA00023239"/>
    </source>
</evidence>
<dbReference type="SUPFAM" id="SSF88946">
    <property type="entry name" value="Sigma2 domain of RNA polymerase sigma factors"/>
    <property type="match status" value="1"/>
</dbReference>
<dbReference type="InterPro" id="IPR011050">
    <property type="entry name" value="Pectin_lyase_fold/virulence"/>
</dbReference>
<keyword evidence="5" id="KW-0732">Signal</keyword>
<feature type="domain" description="Pel9A-like right handed beta-helix region" evidence="11">
    <location>
        <begin position="466"/>
        <end position="608"/>
    </location>
</feature>
<dbReference type="Gene3D" id="1.10.1740.10">
    <property type="match status" value="1"/>
</dbReference>
<keyword evidence="4" id="KW-0479">Metal-binding</keyword>
<keyword evidence="13" id="KW-1185">Reference proteome</keyword>
<name>A0ABV5M9Y3_9ACTN</name>
<protein>
    <submittedName>
        <fullName evidence="12">Sigma-70 family RNA polymerase sigma factor</fullName>
    </submittedName>
</protein>
<dbReference type="Gene3D" id="2.160.20.10">
    <property type="entry name" value="Single-stranded right-handed beta-helix, Pectin lyase-like"/>
    <property type="match status" value="1"/>
</dbReference>
<evidence type="ECO:0000256" key="4">
    <source>
        <dbReference type="ARBA" id="ARBA00022723"/>
    </source>
</evidence>
<evidence type="ECO:0000256" key="2">
    <source>
        <dbReference type="ARBA" id="ARBA00004613"/>
    </source>
</evidence>
<evidence type="ECO:0000256" key="5">
    <source>
        <dbReference type="ARBA" id="ARBA00022729"/>
    </source>
</evidence>
<evidence type="ECO:0000313" key="13">
    <source>
        <dbReference type="Proteomes" id="UP001589608"/>
    </source>
</evidence>
<evidence type="ECO:0000256" key="3">
    <source>
        <dbReference type="ARBA" id="ARBA00022525"/>
    </source>
</evidence>
<keyword evidence="6" id="KW-0106">Calcium</keyword>
<accession>A0ABV5M9Y3</accession>
<feature type="region of interest" description="Disordered" evidence="9">
    <location>
        <begin position="314"/>
        <end position="346"/>
    </location>
</feature>
<reference evidence="12 13" key="1">
    <citation type="submission" date="2024-09" db="EMBL/GenBank/DDBJ databases">
        <authorList>
            <person name="Sun Q."/>
            <person name="Mori K."/>
        </authorList>
    </citation>
    <scope>NUCLEOTIDE SEQUENCE [LARGE SCALE GENOMIC DNA]</scope>
    <source>
        <strain evidence="12 13">JCM 3307</strain>
    </source>
</reference>
<proteinExistence type="inferred from homology"/>
<evidence type="ECO:0000256" key="6">
    <source>
        <dbReference type="ARBA" id="ARBA00022837"/>
    </source>
</evidence>
<evidence type="ECO:0000256" key="9">
    <source>
        <dbReference type="SAM" id="MobiDB-lite"/>
    </source>
</evidence>
<dbReference type="Proteomes" id="UP001589608">
    <property type="component" value="Unassembled WGS sequence"/>
</dbReference>
<comment type="subcellular location">
    <subcellularLocation>
        <location evidence="2">Secreted</location>
    </subcellularLocation>
</comment>
<comment type="similarity">
    <text evidence="8">Belongs to the polysaccharide lyase 9 family.</text>
</comment>
<dbReference type="PANTHER" id="PTHR40088">
    <property type="entry name" value="PECTATE LYASE (EUROFUNG)"/>
    <property type="match status" value="1"/>
</dbReference>
<feature type="region of interest" description="Disordered" evidence="9">
    <location>
        <begin position="92"/>
        <end position="116"/>
    </location>
</feature>
<dbReference type="InterPro" id="IPR013325">
    <property type="entry name" value="RNA_pol_sigma_r2"/>
</dbReference>
<dbReference type="InterPro" id="IPR012334">
    <property type="entry name" value="Pectin_lyas_fold"/>
</dbReference>
<dbReference type="InterPro" id="IPR053868">
    <property type="entry name" value="Pel9A-like_beta_helix"/>
</dbReference>
<keyword evidence="7" id="KW-0456">Lyase</keyword>
<feature type="domain" description="RNA polymerase sigma-70 region 2" evidence="10">
    <location>
        <begin position="30"/>
        <end position="97"/>
    </location>
</feature>
<comment type="caution">
    <text evidence="12">The sequence shown here is derived from an EMBL/GenBank/DDBJ whole genome shotgun (WGS) entry which is preliminary data.</text>
</comment>
<evidence type="ECO:0000259" key="11">
    <source>
        <dbReference type="Pfam" id="PF22842"/>
    </source>
</evidence>
<dbReference type="PANTHER" id="PTHR40088:SF1">
    <property type="entry name" value="PECTATE LYASE PEL9"/>
    <property type="match status" value="1"/>
</dbReference>